<dbReference type="InterPro" id="IPR036097">
    <property type="entry name" value="HisK_dim/P_sf"/>
</dbReference>
<dbReference type="Gene3D" id="1.10.287.130">
    <property type="match status" value="1"/>
</dbReference>
<dbReference type="InterPro" id="IPR003594">
    <property type="entry name" value="HATPase_dom"/>
</dbReference>
<dbReference type="EC" id="2.7.13.3" evidence="2"/>
<dbReference type="CDD" id="cd00075">
    <property type="entry name" value="HATPase"/>
    <property type="match status" value="1"/>
</dbReference>
<dbReference type="PRINTS" id="PR00344">
    <property type="entry name" value="BCTRLSENSOR"/>
</dbReference>
<dbReference type="InterPro" id="IPR036890">
    <property type="entry name" value="HATPase_C_sf"/>
</dbReference>
<keyword evidence="5" id="KW-0902">Two-component regulatory system</keyword>
<evidence type="ECO:0000313" key="8">
    <source>
        <dbReference type="EMBL" id="MEP0949657.1"/>
    </source>
</evidence>
<gene>
    <name evidence="8" type="ORF">NC992_22455</name>
</gene>
<dbReference type="PANTHER" id="PTHR43547">
    <property type="entry name" value="TWO-COMPONENT HISTIDINE KINASE"/>
    <property type="match status" value="1"/>
</dbReference>
<evidence type="ECO:0000259" key="7">
    <source>
        <dbReference type="PROSITE" id="PS50109"/>
    </source>
</evidence>
<evidence type="ECO:0000256" key="1">
    <source>
        <dbReference type="ARBA" id="ARBA00000085"/>
    </source>
</evidence>
<dbReference type="InterPro" id="IPR004358">
    <property type="entry name" value="Sig_transdc_His_kin-like_C"/>
</dbReference>
<protein>
    <recommendedName>
        <fullName evidence="2">histidine kinase</fullName>
        <ecNumber evidence="2">2.7.13.3</ecNumber>
    </recommendedName>
</protein>
<comment type="caution">
    <text evidence="8">The sequence shown here is derived from an EMBL/GenBank/DDBJ whole genome shotgun (WGS) entry which is preliminary data.</text>
</comment>
<dbReference type="SUPFAM" id="SSF55874">
    <property type="entry name" value="ATPase domain of HSP90 chaperone/DNA topoisomerase II/histidine kinase"/>
    <property type="match status" value="1"/>
</dbReference>
<dbReference type="PANTHER" id="PTHR43547:SF2">
    <property type="entry name" value="HYBRID SIGNAL TRANSDUCTION HISTIDINE KINASE C"/>
    <property type="match status" value="1"/>
</dbReference>
<evidence type="ECO:0000313" key="9">
    <source>
        <dbReference type="Proteomes" id="UP001482513"/>
    </source>
</evidence>
<dbReference type="RefSeq" id="WP_348251364.1">
    <property type="nucleotide sequence ID" value="NZ_JAMPKX010000014.1"/>
</dbReference>
<proteinExistence type="predicted"/>
<dbReference type="InterPro" id="IPR003661">
    <property type="entry name" value="HisK_dim/P_dom"/>
</dbReference>
<feature type="region of interest" description="Disordered" evidence="6">
    <location>
        <begin position="55"/>
        <end position="76"/>
    </location>
</feature>
<dbReference type="Pfam" id="PF00512">
    <property type="entry name" value="HisKA"/>
    <property type="match status" value="1"/>
</dbReference>
<dbReference type="CDD" id="cd00082">
    <property type="entry name" value="HisKA"/>
    <property type="match status" value="1"/>
</dbReference>
<keyword evidence="3" id="KW-0597">Phosphoprotein</keyword>
<evidence type="ECO:0000256" key="5">
    <source>
        <dbReference type="ARBA" id="ARBA00023012"/>
    </source>
</evidence>
<evidence type="ECO:0000256" key="4">
    <source>
        <dbReference type="ARBA" id="ARBA00022777"/>
    </source>
</evidence>
<dbReference type="Proteomes" id="UP001482513">
    <property type="component" value="Unassembled WGS sequence"/>
</dbReference>
<accession>A0ABV0KA49</accession>
<evidence type="ECO:0000256" key="2">
    <source>
        <dbReference type="ARBA" id="ARBA00012438"/>
    </source>
</evidence>
<sequence length="388" mass="42197">MRLADFILGNVELILSEWETFARSLAPGGKMTKLALRNDAEAMLRATALDMQSGQSLAQQASKSKGHGGAVGEESDGLDHASVLHGVARMGSGFDIMEVISEYRALRASVLRLWTERHPQFDINDVNDIIRFNESIDQSLAAAVGSYTRRVDQSRRMFLAILGHDLRSPLNSISMAAQLISRTSGEHPASPRALSVIQTNTEAVTRLIRDLLDFASTGQGNRMPLRCDLVDIEILCRQVFEEFCVAHPQRTLRFHSDGNLTCDGDAARLRQVVSNLMGNAIQHGSDEGPVDLSLTSEGSTVVLSVHNEGLPIPSEMVDVIFDPLTRHTLPESTAQRVPGSVGLGLYIVREIVVAHGGTVEVTSTAEEGTTFTVRLPQLRPVGGERQLA</sequence>
<dbReference type="SUPFAM" id="SSF47384">
    <property type="entry name" value="Homodimeric domain of signal transducing histidine kinase"/>
    <property type="match status" value="1"/>
</dbReference>
<dbReference type="SMART" id="SM00387">
    <property type="entry name" value="HATPase_c"/>
    <property type="match status" value="1"/>
</dbReference>
<dbReference type="Gene3D" id="3.30.565.10">
    <property type="entry name" value="Histidine kinase-like ATPase, C-terminal domain"/>
    <property type="match status" value="1"/>
</dbReference>
<keyword evidence="9" id="KW-1185">Reference proteome</keyword>
<keyword evidence="4 8" id="KW-0418">Kinase</keyword>
<dbReference type="GO" id="GO:0016301">
    <property type="term" value="F:kinase activity"/>
    <property type="evidence" value="ECO:0007669"/>
    <property type="project" value="UniProtKB-KW"/>
</dbReference>
<dbReference type="SMART" id="SM00388">
    <property type="entry name" value="HisKA"/>
    <property type="match status" value="1"/>
</dbReference>
<name>A0ABV0KA49_9CYAN</name>
<comment type="catalytic activity">
    <reaction evidence="1">
        <text>ATP + protein L-histidine = ADP + protein N-phospho-L-histidine.</text>
        <dbReference type="EC" id="2.7.13.3"/>
    </reaction>
</comment>
<dbReference type="EMBL" id="JAMPKX010000014">
    <property type="protein sequence ID" value="MEP0949657.1"/>
    <property type="molecule type" value="Genomic_DNA"/>
</dbReference>
<dbReference type="PROSITE" id="PS50109">
    <property type="entry name" value="HIS_KIN"/>
    <property type="match status" value="1"/>
</dbReference>
<dbReference type="InterPro" id="IPR005467">
    <property type="entry name" value="His_kinase_dom"/>
</dbReference>
<dbReference type="Pfam" id="PF02518">
    <property type="entry name" value="HATPase_c"/>
    <property type="match status" value="1"/>
</dbReference>
<evidence type="ECO:0000256" key="6">
    <source>
        <dbReference type="SAM" id="MobiDB-lite"/>
    </source>
</evidence>
<reference evidence="8 9" key="1">
    <citation type="submission" date="2022-04" db="EMBL/GenBank/DDBJ databases">
        <title>Positive selection, recombination, and allopatry shape intraspecific diversity of widespread and dominant cyanobacteria.</title>
        <authorList>
            <person name="Wei J."/>
            <person name="Shu W."/>
            <person name="Hu C."/>
        </authorList>
    </citation>
    <scope>NUCLEOTIDE SEQUENCE [LARGE SCALE GENOMIC DNA]</scope>
    <source>
        <strain evidence="8 9">DQ-A4</strain>
    </source>
</reference>
<keyword evidence="4 8" id="KW-0808">Transferase</keyword>
<organism evidence="8 9">
    <name type="scientific">Leptolyngbya subtilissima DQ-A4</name>
    <dbReference type="NCBI Taxonomy" id="2933933"/>
    <lineage>
        <taxon>Bacteria</taxon>
        <taxon>Bacillati</taxon>
        <taxon>Cyanobacteriota</taxon>
        <taxon>Cyanophyceae</taxon>
        <taxon>Leptolyngbyales</taxon>
        <taxon>Leptolyngbyaceae</taxon>
        <taxon>Leptolyngbya group</taxon>
        <taxon>Leptolyngbya</taxon>
    </lineage>
</organism>
<evidence type="ECO:0000256" key="3">
    <source>
        <dbReference type="ARBA" id="ARBA00022553"/>
    </source>
</evidence>
<feature type="domain" description="Histidine kinase" evidence="7">
    <location>
        <begin position="161"/>
        <end position="379"/>
    </location>
</feature>